<dbReference type="NCBIfam" id="NF038196">
    <property type="entry name" value="ferrodoxin_EFR1"/>
    <property type="match status" value="1"/>
</dbReference>
<dbReference type="SUPFAM" id="SSF54862">
    <property type="entry name" value="4Fe-4S ferredoxins"/>
    <property type="match status" value="1"/>
</dbReference>
<dbReference type="InterPro" id="IPR047964">
    <property type="entry name" value="EFR1-like"/>
</dbReference>
<dbReference type="Proteomes" id="UP000298285">
    <property type="component" value="Unassembled WGS sequence"/>
</dbReference>
<dbReference type="InterPro" id="IPR029039">
    <property type="entry name" value="Flavoprotein-like_sf"/>
</dbReference>
<evidence type="ECO:0000256" key="4">
    <source>
        <dbReference type="SAM" id="Phobius"/>
    </source>
</evidence>
<dbReference type="InterPro" id="IPR017900">
    <property type="entry name" value="4Fe4S_Fe_S_CS"/>
</dbReference>
<keyword evidence="4" id="KW-0812">Transmembrane</keyword>
<proteinExistence type="predicted"/>
<dbReference type="OrthoDB" id="9813995at2"/>
<dbReference type="EMBL" id="SPPK01000007">
    <property type="protein sequence ID" value="TFU87034.1"/>
    <property type="molecule type" value="Genomic_DNA"/>
</dbReference>
<feature type="transmembrane region" description="Helical" evidence="4">
    <location>
        <begin position="287"/>
        <end position="305"/>
    </location>
</feature>
<sequence length="348" mass="40216">MLVYKKIRIYYFSGTGNAKRISYWIREFAAEKNIICNLENIDTAKHNSIDIDPGTLVIIISPIHGFNYPPITLDFIRRFPKGSNDIILMNTRAGLKIGKTVTPGLTGIAFFVSTIMLKMKGYKIKGQIPFDMPSNWMSIHPALNKNAVAFLHEANFYKVKKYCDRIFEGNSVFVSYRDIVQDILISPISLGYYIAGRFAFAKSFYASTACDGCQLCVKQCPVKAIKILNKRPFWLLKCESCMRCMSLCPKRAIESAHGLFVIISIFYSTLATYLLNKLSSDFLHYPFVEKVFSFIVFFILLIFFYRIQHLFLLNKYTGRLISFFSLTHYKFWGRYRSIADAIWKQKKN</sequence>
<dbReference type="Gene3D" id="3.30.70.20">
    <property type="match status" value="1"/>
</dbReference>
<keyword evidence="4" id="KW-1133">Transmembrane helix</keyword>
<name>A0A4Y9IKB8_9BACT</name>
<protein>
    <recommendedName>
        <fullName evidence="5">4Fe-4S ferredoxin-type domain-containing protein</fullName>
    </recommendedName>
</protein>
<feature type="domain" description="4Fe-4S ferredoxin-type" evidence="5">
    <location>
        <begin position="237"/>
        <end position="258"/>
    </location>
</feature>
<evidence type="ECO:0000313" key="6">
    <source>
        <dbReference type="EMBL" id="TFU87034.1"/>
    </source>
</evidence>
<keyword evidence="1" id="KW-0479">Metal-binding</keyword>
<dbReference type="GO" id="GO:0046872">
    <property type="term" value="F:metal ion binding"/>
    <property type="evidence" value="ECO:0007669"/>
    <property type="project" value="UniProtKB-KW"/>
</dbReference>
<evidence type="ECO:0000259" key="5">
    <source>
        <dbReference type="PROSITE" id="PS51379"/>
    </source>
</evidence>
<reference evidence="6 7" key="1">
    <citation type="submission" date="2019-03" db="EMBL/GenBank/DDBJ databases">
        <title>Diversity of the mouse oral microbiome.</title>
        <authorList>
            <person name="Joseph S."/>
            <person name="Aduse-Opoku J."/>
            <person name="Curtis M."/>
            <person name="Wade W."/>
            <person name="Hashim A."/>
        </authorList>
    </citation>
    <scope>NUCLEOTIDE SEQUENCE [LARGE SCALE GENOMIC DNA]</scope>
    <source>
        <strain evidence="6 7">P11</strain>
    </source>
</reference>
<dbReference type="Pfam" id="PF13187">
    <property type="entry name" value="Fer4_9"/>
    <property type="match status" value="1"/>
</dbReference>
<keyword evidence="3" id="KW-0411">Iron-sulfur</keyword>
<feature type="domain" description="4Fe-4S ferredoxin-type" evidence="5">
    <location>
        <begin position="201"/>
        <end position="230"/>
    </location>
</feature>
<evidence type="ECO:0000256" key="3">
    <source>
        <dbReference type="ARBA" id="ARBA00023014"/>
    </source>
</evidence>
<dbReference type="PROSITE" id="PS00198">
    <property type="entry name" value="4FE4S_FER_1"/>
    <property type="match status" value="2"/>
</dbReference>
<dbReference type="GO" id="GO:0051536">
    <property type="term" value="F:iron-sulfur cluster binding"/>
    <property type="evidence" value="ECO:0007669"/>
    <property type="project" value="UniProtKB-KW"/>
</dbReference>
<keyword evidence="2" id="KW-0408">Iron</keyword>
<dbReference type="PROSITE" id="PS51379">
    <property type="entry name" value="4FE4S_FER_2"/>
    <property type="match status" value="2"/>
</dbReference>
<keyword evidence="4" id="KW-0472">Membrane</keyword>
<dbReference type="AlphaFoldDB" id="A0A4Y9IKB8"/>
<dbReference type="RefSeq" id="WP_135107357.1">
    <property type="nucleotide sequence ID" value="NZ_JADGKW010000007.1"/>
</dbReference>
<comment type="caution">
    <text evidence="6">The sequence shown here is derived from an EMBL/GenBank/DDBJ whole genome shotgun (WGS) entry which is preliminary data.</text>
</comment>
<evidence type="ECO:0000313" key="7">
    <source>
        <dbReference type="Proteomes" id="UP000298285"/>
    </source>
</evidence>
<gene>
    <name evidence="6" type="ORF">E4T88_16450</name>
</gene>
<dbReference type="SUPFAM" id="SSF52218">
    <property type="entry name" value="Flavoproteins"/>
    <property type="match status" value="1"/>
</dbReference>
<organism evidence="6 7">
    <name type="scientific">Dysgonomonas mossii</name>
    <dbReference type="NCBI Taxonomy" id="163665"/>
    <lineage>
        <taxon>Bacteria</taxon>
        <taxon>Pseudomonadati</taxon>
        <taxon>Bacteroidota</taxon>
        <taxon>Bacteroidia</taxon>
        <taxon>Bacteroidales</taxon>
        <taxon>Dysgonomonadaceae</taxon>
        <taxon>Dysgonomonas</taxon>
    </lineage>
</organism>
<accession>A0A4Y9IKB8</accession>
<feature type="transmembrane region" description="Helical" evidence="4">
    <location>
        <begin position="252"/>
        <end position="275"/>
    </location>
</feature>
<dbReference type="InterPro" id="IPR017896">
    <property type="entry name" value="4Fe4S_Fe-S-bd"/>
</dbReference>
<evidence type="ECO:0000256" key="2">
    <source>
        <dbReference type="ARBA" id="ARBA00023004"/>
    </source>
</evidence>
<evidence type="ECO:0000256" key="1">
    <source>
        <dbReference type="ARBA" id="ARBA00022723"/>
    </source>
</evidence>
<dbReference type="Gene3D" id="3.40.50.360">
    <property type="match status" value="1"/>
</dbReference>